<evidence type="ECO:0000259" key="2">
    <source>
        <dbReference type="Pfam" id="PF13456"/>
    </source>
</evidence>
<dbReference type="GO" id="GO:0004523">
    <property type="term" value="F:RNA-DNA hybrid ribonuclease activity"/>
    <property type="evidence" value="ECO:0007669"/>
    <property type="project" value="InterPro"/>
</dbReference>
<dbReference type="InterPro" id="IPR002156">
    <property type="entry name" value="RNaseH_domain"/>
</dbReference>
<dbReference type="InterPro" id="IPR052929">
    <property type="entry name" value="RNase_H-like_EbsB-rel"/>
</dbReference>
<keyword evidence="1" id="KW-0732">Signal</keyword>
<gene>
    <name evidence="3" type="ORF">CEPIT_LOCUS24351</name>
</gene>
<protein>
    <recommendedName>
        <fullName evidence="2">RNase H type-1 domain-containing protein</fullName>
    </recommendedName>
</protein>
<dbReference type="GO" id="GO:0003676">
    <property type="term" value="F:nucleic acid binding"/>
    <property type="evidence" value="ECO:0007669"/>
    <property type="project" value="InterPro"/>
</dbReference>
<reference evidence="3" key="1">
    <citation type="submission" date="2022-07" db="EMBL/GenBank/DDBJ databases">
        <authorList>
            <person name="Macas J."/>
            <person name="Novak P."/>
            <person name="Neumann P."/>
        </authorList>
    </citation>
    <scope>NUCLEOTIDE SEQUENCE</scope>
</reference>
<evidence type="ECO:0000313" key="4">
    <source>
        <dbReference type="Proteomes" id="UP001152523"/>
    </source>
</evidence>
<accession>A0AAV0EJI1</accession>
<dbReference type="PANTHER" id="PTHR47074:SF11">
    <property type="entry name" value="REVERSE TRANSCRIPTASE-LIKE PROTEIN"/>
    <property type="match status" value="1"/>
</dbReference>
<dbReference type="Pfam" id="PF13456">
    <property type="entry name" value="RVT_3"/>
    <property type="match status" value="1"/>
</dbReference>
<dbReference type="AlphaFoldDB" id="A0AAV0EJI1"/>
<dbReference type="Gene3D" id="3.30.420.10">
    <property type="entry name" value="Ribonuclease H-like superfamily/Ribonuclease H"/>
    <property type="match status" value="1"/>
</dbReference>
<feature type="signal peptide" evidence="1">
    <location>
        <begin position="1"/>
        <end position="25"/>
    </location>
</feature>
<dbReference type="InterPro" id="IPR012337">
    <property type="entry name" value="RNaseH-like_sf"/>
</dbReference>
<evidence type="ECO:0000256" key="1">
    <source>
        <dbReference type="SAM" id="SignalP"/>
    </source>
</evidence>
<feature type="chain" id="PRO_5043561122" description="RNase H type-1 domain-containing protein" evidence="1">
    <location>
        <begin position="26"/>
        <end position="132"/>
    </location>
</feature>
<dbReference type="InterPro" id="IPR036397">
    <property type="entry name" value="RNaseH_sf"/>
</dbReference>
<organism evidence="3 4">
    <name type="scientific">Cuscuta epithymum</name>
    <dbReference type="NCBI Taxonomy" id="186058"/>
    <lineage>
        <taxon>Eukaryota</taxon>
        <taxon>Viridiplantae</taxon>
        <taxon>Streptophyta</taxon>
        <taxon>Embryophyta</taxon>
        <taxon>Tracheophyta</taxon>
        <taxon>Spermatophyta</taxon>
        <taxon>Magnoliopsida</taxon>
        <taxon>eudicotyledons</taxon>
        <taxon>Gunneridae</taxon>
        <taxon>Pentapetalae</taxon>
        <taxon>asterids</taxon>
        <taxon>lamiids</taxon>
        <taxon>Solanales</taxon>
        <taxon>Convolvulaceae</taxon>
        <taxon>Cuscuteae</taxon>
        <taxon>Cuscuta</taxon>
        <taxon>Cuscuta subgen. Cuscuta</taxon>
    </lineage>
</organism>
<dbReference type="Proteomes" id="UP001152523">
    <property type="component" value="Unassembled WGS sequence"/>
</dbReference>
<evidence type="ECO:0000313" key="3">
    <source>
        <dbReference type="EMBL" id="CAH9122276.1"/>
    </source>
</evidence>
<dbReference type="EMBL" id="CAMAPF010000924">
    <property type="protein sequence ID" value="CAH9122276.1"/>
    <property type="molecule type" value="Genomic_DNA"/>
</dbReference>
<proteinExistence type="predicted"/>
<dbReference type="SUPFAM" id="SSF53098">
    <property type="entry name" value="Ribonuclease H-like"/>
    <property type="match status" value="1"/>
</dbReference>
<name>A0AAV0EJI1_9ASTE</name>
<sequence length="132" mass="15073">MMWYGKELVLMVPMWFLVVQQHCRARGLPKFKKKQHVNMVESHTSWKKPATGVIKVNVDGALNIDRGKRALAWIARDDMGNFIRGGMNTVSADWTTHITEAIGVREVLSWAKEQGWSQVEVEIDALLIISRL</sequence>
<keyword evidence="4" id="KW-1185">Reference proteome</keyword>
<dbReference type="PANTHER" id="PTHR47074">
    <property type="entry name" value="BNAC02G40300D PROTEIN"/>
    <property type="match status" value="1"/>
</dbReference>
<feature type="domain" description="RNase H type-1" evidence="2">
    <location>
        <begin position="57"/>
        <end position="129"/>
    </location>
</feature>
<comment type="caution">
    <text evidence="3">The sequence shown here is derived from an EMBL/GenBank/DDBJ whole genome shotgun (WGS) entry which is preliminary data.</text>
</comment>